<reference evidence="3" key="1">
    <citation type="submission" date="2017-09" db="EMBL/GenBank/DDBJ databases">
        <title>Depth-based differentiation of microbial function through sediment-hosted aquifers and enrichment of novel symbionts in the deep terrestrial subsurface.</title>
        <authorList>
            <person name="Probst A.J."/>
            <person name="Ladd B."/>
            <person name="Jarett J.K."/>
            <person name="Geller-Mcgrath D.E."/>
            <person name="Sieber C.M.K."/>
            <person name="Emerson J.B."/>
            <person name="Anantharaman K."/>
            <person name="Thomas B.C."/>
            <person name="Malmstrom R."/>
            <person name="Stieglmeier M."/>
            <person name="Klingl A."/>
            <person name="Woyke T."/>
            <person name="Ryan C.M."/>
            <person name="Banfield J.F."/>
        </authorList>
    </citation>
    <scope>NUCLEOTIDE SEQUENCE [LARGE SCALE GENOMIC DNA]</scope>
</reference>
<dbReference type="Pfam" id="PF24738">
    <property type="entry name" value="DUF7689"/>
    <property type="match status" value="1"/>
</dbReference>
<accession>A0A2M7BQZ0</accession>
<comment type="caution">
    <text evidence="2">The sequence shown here is derived from an EMBL/GenBank/DDBJ whole genome shotgun (WGS) entry which is preliminary data.</text>
</comment>
<organism evidence="2 3">
    <name type="scientific">Candidatus Roizmanbacteria bacterium CG03_land_8_20_14_0_80_39_12</name>
    <dbReference type="NCBI Taxonomy" id="1974847"/>
    <lineage>
        <taxon>Bacteria</taxon>
        <taxon>Candidatus Roizmaniibacteriota</taxon>
    </lineage>
</organism>
<gene>
    <name evidence="2" type="ORF">COS52_05525</name>
</gene>
<proteinExistence type="predicted"/>
<dbReference type="AlphaFoldDB" id="A0A2M7BQZ0"/>
<feature type="domain" description="DUF7689" evidence="1">
    <location>
        <begin position="4"/>
        <end position="67"/>
    </location>
</feature>
<dbReference type="EMBL" id="PEVA01000230">
    <property type="protein sequence ID" value="PIV07906.1"/>
    <property type="molecule type" value="Genomic_DNA"/>
</dbReference>
<protein>
    <recommendedName>
        <fullName evidence="1">DUF7689 domain-containing protein</fullName>
    </recommendedName>
</protein>
<evidence type="ECO:0000313" key="3">
    <source>
        <dbReference type="Proteomes" id="UP000230119"/>
    </source>
</evidence>
<dbReference type="InterPro" id="IPR056106">
    <property type="entry name" value="DUF7689"/>
</dbReference>
<dbReference type="Proteomes" id="UP000230119">
    <property type="component" value="Unassembled WGS sequence"/>
</dbReference>
<evidence type="ECO:0000313" key="2">
    <source>
        <dbReference type="EMBL" id="PIV07906.1"/>
    </source>
</evidence>
<evidence type="ECO:0000259" key="1">
    <source>
        <dbReference type="Pfam" id="PF24738"/>
    </source>
</evidence>
<name>A0A2M7BQZ0_9BACT</name>
<sequence>MKETPNPQVEDLIIYYSGDTGESLRIKHSGFFLGNGKVRSKWGNGPIFEHDVFNIPFNYGEVINFFKKS</sequence>